<protein>
    <submittedName>
        <fullName evidence="1">Uncharacterized protein</fullName>
    </submittedName>
</protein>
<sequence length="50" mass="5553">GKNSSSLTLGQTDLYKNTFGERNQNASSLICATQHIGIRHPFELENLYNA</sequence>
<accession>H2YXK9</accession>
<proteinExistence type="predicted"/>
<reference evidence="1" key="2">
    <citation type="submission" date="2025-08" db="UniProtKB">
        <authorList>
            <consortium name="Ensembl"/>
        </authorList>
    </citation>
    <scope>IDENTIFICATION</scope>
</reference>
<evidence type="ECO:0000313" key="2">
    <source>
        <dbReference type="Proteomes" id="UP000007875"/>
    </source>
</evidence>
<dbReference type="InParanoid" id="H2YXK9"/>
<dbReference type="AlphaFoldDB" id="H2YXK9"/>
<reference evidence="2" key="1">
    <citation type="submission" date="2003-08" db="EMBL/GenBank/DDBJ databases">
        <authorList>
            <person name="Birren B."/>
            <person name="Nusbaum C."/>
            <person name="Abebe A."/>
            <person name="Abouelleil A."/>
            <person name="Adekoya E."/>
            <person name="Ait-zahra M."/>
            <person name="Allen N."/>
            <person name="Allen T."/>
            <person name="An P."/>
            <person name="Anderson M."/>
            <person name="Anderson S."/>
            <person name="Arachchi H."/>
            <person name="Armbruster J."/>
            <person name="Bachantsang P."/>
            <person name="Baldwin J."/>
            <person name="Barry A."/>
            <person name="Bayul T."/>
            <person name="Blitshsteyn B."/>
            <person name="Bloom T."/>
            <person name="Blye J."/>
            <person name="Boguslavskiy L."/>
            <person name="Borowsky M."/>
            <person name="Boukhgalter B."/>
            <person name="Brunache A."/>
            <person name="Butler J."/>
            <person name="Calixte N."/>
            <person name="Calvo S."/>
            <person name="Camarata J."/>
            <person name="Campo K."/>
            <person name="Chang J."/>
            <person name="Cheshatsang Y."/>
            <person name="Citroen M."/>
            <person name="Collymore A."/>
            <person name="Considine T."/>
            <person name="Cook A."/>
            <person name="Cooke P."/>
            <person name="Corum B."/>
            <person name="Cuomo C."/>
            <person name="David R."/>
            <person name="Dawoe T."/>
            <person name="Degray S."/>
            <person name="Dodge S."/>
            <person name="Dooley K."/>
            <person name="Dorje P."/>
            <person name="Dorjee K."/>
            <person name="Dorris L."/>
            <person name="Duffey N."/>
            <person name="Dupes A."/>
            <person name="Elkins T."/>
            <person name="Engels R."/>
            <person name="Erickson J."/>
            <person name="Farina A."/>
            <person name="Faro S."/>
            <person name="Ferreira P."/>
            <person name="Fischer H."/>
            <person name="Fitzgerald M."/>
            <person name="Foley K."/>
            <person name="Gage D."/>
            <person name="Galagan J."/>
            <person name="Gearin G."/>
            <person name="Gnerre S."/>
            <person name="Gnirke A."/>
            <person name="Goyette A."/>
            <person name="Graham J."/>
            <person name="Grandbois E."/>
            <person name="Gyaltsen K."/>
            <person name="Hafez N."/>
            <person name="Hagopian D."/>
            <person name="Hagos B."/>
            <person name="Hall J."/>
            <person name="Hatcher B."/>
            <person name="Heller A."/>
            <person name="Higgins H."/>
            <person name="Honan T."/>
            <person name="Horn A."/>
            <person name="Houde N."/>
            <person name="Hughes L."/>
            <person name="Hulme W."/>
            <person name="Husby E."/>
            <person name="Iliev I."/>
            <person name="Jaffe D."/>
            <person name="Jones C."/>
            <person name="Kamal M."/>
            <person name="Kamat A."/>
            <person name="Kamvysselis M."/>
            <person name="Karlsson E."/>
            <person name="Kells C."/>
            <person name="Kieu A."/>
            <person name="Kisner P."/>
            <person name="Kodira C."/>
            <person name="Kulbokas E."/>
            <person name="Labutti K."/>
            <person name="Lama D."/>
            <person name="Landers T."/>
            <person name="Leger J."/>
            <person name="Levine S."/>
            <person name="Lewis D."/>
            <person name="Lewis T."/>
            <person name="Lindblad-toh K."/>
            <person name="Liu X."/>
            <person name="Lokyitsang T."/>
            <person name="Lokyitsang Y."/>
            <person name="Lucien O."/>
            <person name="Lui A."/>
            <person name="Ma L.J."/>
            <person name="Mabbitt R."/>
            <person name="Macdonald J."/>
            <person name="Maclean C."/>
            <person name="Major J."/>
            <person name="Manning J."/>
            <person name="Marabella R."/>
            <person name="Maru K."/>
            <person name="Matthews C."/>
            <person name="Mauceli E."/>
            <person name="Mccarthy M."/>
            <person name="Mcdonough S."/>
            <person name="Mcghee T."/>
            <person name="Meldrim J."/>
            <person name="Meneus L."/>
            <person name="Mesirov J."/>
            <person name="Mihalev A."/>
            <person name="Mihova T."/>
            <person name="Mikkelsen T."/>
            <person name="Mlenga V."/>
            <person name="Moru K."/>
            <person name="Mozes J."/>
            <person name="Mulrain L."/>
            <person name="Munson G."/>
            <person name="Naylor J."/>
            <person name="Newes C."/>
            <person name="Nguyen C."/>
            <person name="Nguyen N."/>
            <person name="Nguyen T."/>
            <person name="Nicol R."/>
            <person name="Nielsen C."/>
            <person name="Nizzari M."/>
            <person name="Norbu C."/>
            <person name="Norbu N."/>
            <person name="O'donnell P."/>
            <person name="Okoawo O."/>
            <person name="O'leary S."/>
            <person name="Omotosho B."/>
            <person name="O'neill K."/>
            <person name="Osman S."/>
            <person name="Parker S."/>
            <person name="Perrin D."/>
            <person name="Phunkhang P."/>
            <person name="Piqani B."/>
            <person name="Purcell S."/>
            <person name="Rachupka T."/>
            <person name="Ramasamy U."/>
            <person name="Rameau R."/>
            <person name="Ray V."/>
            <person name="Raymond C."/>
            <person name="Retta R."/>
            <person name="Richardson S."/>
            <person name="Rise C."/>
            <person name="Rodriguez J."/>
            <person name="Rogers J."/>
            <person name="Rogov P."/>
            <person name="Rutman M."/>
            <person name="Schupbach R."/>
            <person name="Seaman C."/>
            <person name="Settipalli S."/>
            <person name="Sharpe T."/>
            <person name="Sheridan J."/>
            <person name="Sherpa N."/>
            <person name="Shi J."/>
            <person name="Smirnov S."/>
            <person name="Smith C."/>
            <person name="Sougnez C."/>
            <person name="Spencer B."/>
            <person name="Stalker J."/>
            <person name="Stange-thomann N."/>
            <person name="Stavropoulos S."/>
            <person name="Stetson K."/>
            <person name="Stone C."/>
            <person name="Stone S."/>
            <person name="Stubbs M."/>
            <person name="Talamas J."/>
            <person name="Tchuinga P."/>
            <person name="Tenzing P."/>
            <person name="Tesfaye S."/>
            <person name="Theodore J."/>
            <person name="Thoulutsang Y."/>
            <person name="Topham K."/>
            <person name="Towey S."/>
            <person name="Tsamla T."/>
            <person name="Tsomo N."/>
            <person name="Vallee D."/>
            <person name="Vassiliev H."/>
            <person name="Venkataraman V."/>
            <person name="Vinson J."/>
            <person name="Vo A."/>
            <person name="Wade C."/>
            <person name="Wang S."/>
            <person name="Wangchuk T."/>
            <person name="Wangdi T."/>
            <person name="Whittaker C."/>
            <person name="Wilkinson J."/>
            <person name="Wu Y."/>
            <person name="Wyman D."/>
            <person name="Yadav S."/>
            <person name="Yang S."/>
            <person name="Yang X."/>
            <person name="Yeager S."/>
            <person name="Yee E."/>
            <person name="Young G."/>
            <person name="Zainoun J."/>
            <person name="Zembeck L."/>
            <person name="Zimmer A."/>
            <person name="Zody M."/>
            <person name="Lander E."/>
        </authorList>
    </citation>
    <scope>NUCLEOTIDE SEQUENCE [LARGE SCALE GENOMIC DNA]</scope>
</reference>
<dbReference type="Ensembl" id="ENSCSAVT00000010192.1">
    <property type="protein sequence ID" value="ENSCSAVP00000010070.1"/>
    <property type="gene ID" value="ENSCSAVG00000005938.1"/>
</dbReference>
<organism evidence="1 2">
    <name type="scientific">Ciona savignyi</name>
    <name type="common">Pacific transparent sea squirt</name>
    <dbReference type="NCBI Taxonomy" id="51511"/>
    <lineage>
        <taxon>Eukaryota</taxon>
        <taxon>Metazoa</taxon>
        <taxon>Chordata</taxon>
        <taxon>Tunicata</taxon>
        <taxon>Ascidiacea</taxon>
        <taxon>Phlebobranchia</taxon>
        <taxon>Cionidae</taxon>
        <taxon>Ciona</taxon>
    </lineage>
</organism>
<dbReference type="HOGENOM" id="CLU_3129392_0_0_1"/>
<evidence type="ECO:0000313" key="1">
    <source>
        <dbReference type="Ensembl" id="ENSCSAVP00000010070.1"/>
    </source>
</evidence>
<dbReference type="Proteomes" id="UP000007875">
    <property type="component" value="Unassembled WGS sequence"/>
</dbReference>
<keyword evidence="2" id="KW-1185">Reference proteome</keyword>
<name>H2YXK9_CIOSA</name>
<reference evidence="1" key="3">
    <citation type="submission" date="2025-09" db="UniProtKB">
        <authorList>
            <consortium name="Ensembl"/>
        </authorList>
    </citation>
    <scope>IDENTIFICATION</scope>
</reference>